<feature type="signal peptide" evidence="1">
    <location>
        <begin position="1"/>
        <end position="20"/>
    </location>
</feature>
<evidence type="ECO:0000313" key="2">
    <source>
        <dbReference type="EMBL" id="PLB54179.1"/>
    </source>
</evidence>
<protein>
    <submittedName>
        <fullName evidence="2">Uncharacterized protein</fullName>
    </submittedName>
</protein>
<evidence type="ECO:0000256" key="1">
    <source>
        <dbReference type="SAM" id="SignalP"/>
    </source>
</evidence>
<dbReference type="AlphaFoldDB" id="A0A2I2GMV9"/>
<dbReference type="GeneID" id="36560360"/>
<dbReference type="VEuPathDB" id="FungiDB:P170DRAFT_469643"/>
<comment type="caution">
    <text evidence="2">The sequence shown here is derived from an EMBL/GenBank/DDBJ whole genome shotgun (WGS) entry which is preliminary data.</text>
</comment>
<proteinExistence type="predicted"/>
<evidence type="ECO:0000313" key="3">
    <source>
        <dbReference type="Proteomes" id="UP000234275"/>
    </source>
</evidence>
<feature type="chain" id="PRO_5014144841" evidence="1">
    <location>
        <begin position="21"/>
        <end position="99"/>
    </location>
</feature>
<dbReference type="Proteomes" id="UP000234275">
    <property type="component" value="Unassembled WGS sequence"/>
</dbReference>
<gene>
    <name evidence="2" type="ORF">P170DRAFT_469643</name>
</gene>
<keyword evidence="1" id="KW-0732">Signal</keyword>
<sequence length="99" mass="10426">MHYPKAILVAAAALFASALAEDVQIAYTIGDTYMTQNIPIDVYTPLTQAGEMTSLQNNGRCLLFVNGASSPIADVMKGSHILNPSMQVGGIVCHDPSSS</sequence>
<organism evidence="2 3">
    <name type="scientific">Aspergillus steynii IBT 23096</name>
    <dbReference type="NCBI Taxonomy" id="1392250"/>
    <lineage>
        <taxon>Eukaryota</taxon>
        <taxon>Fungi</taxon>
        <taxon>Dikarya</taxon>
        <taxon>Ascomycota</taxon>
        <taxon>Pezizomycotina</taxon>
        <taxon>Eurotiomycetes</taxon>
        <taxon>Eurotiomycetidae</taxon>
        <taxon>Eurotiales</taxon>
        <taxon>Aspergillaceae</taxon>
        <taxon>Aspergillus</taxon>
        <taxon>Aspergillus subgen. Circumdati</taxon>
    </lineage>
</organism>
<dbReference type="RefSeq" id="XP_024709481.1">
    <property type="nucleotide sequence ID" value="XM_024852662.1"/>
</dbReference>
<name>A0A2I2GMV9_9EURO</name>
<dbReference type="OrthoDB" id="4469100at2759"/>
<dbReference type="EMBL" id="MSFO01000001">
    <property type="protein sequence ID" value="PLB54179.1"/>
    <property type="molecule type" value="Genomic_DNA"/>
</dbReference>
<reference evidence="2 3" key="1">
    <citation type="submission" date="2016-12" db="EMBL/GenBank/DDBJ databases">
        <title>The genomes of Aspergillus section Nigri reveals drivers in fungal speciation.</title>
        <authorList>
            <consortium name="DOE Joint Genome Institute"/>
            <person name="Vesth T.C."/>
            <person name="Nybo J."/>
            <person name="Theobald S."/>
            <person name="Brandl J."/>
            <person name="Frisvad J.C."/>
            <person name="Nielsen K.F."/>
            <person name="Lyhne E.K."/>
            <person name="Kogle M.E."/>
            <person name="Kuo A."/>
            <person name="Riley R."/>
            <person name="Clum A."/>
            <person name="Nolan M."/>
            <person name="Lipzen A."/>
            <person name="Salamov A."/>
            <person name="Henrissat B."/>
            <person name="Wiebenga A."/>
            <person name="De Vries R.P."/>
            <person name="Grigoriev I.V."/>
            <person name="Mortensen U.H."/>
            <person name="Andersen M.R."/>
            <person name="Baker S.E."/>
        </authorList>
    </citation>
    <scope>NUCLEOTIDE SEQUENCE [LARGE SCALE GENOMIC DNA]</scope>
    <source>
        <strain evidence="2 3">IBT 23096</strain>
    </source>
</reference>
<accession>A0A2I2GMV9</accession>
<keyword evidence="3" id="KW-1185">Reference proteome</keyword>